<evidence type="ECO:0000259" key="2">
    <source>
        <dbReference type="Pfam" id="PF00156"/>
    </source>
</evidence>
<name>S0KHC2_9ENTE</name>
<keyword evidence="4" id="KW-1185">Reference proteome</keyword>
<sequence>MKCIWCKQSLTKNLTFMEILNPFFVQEHRLCAKCQQKFEPLIGGCQLCGKPTVQPICSDCQYWQRKYPTYAFKHTALYHYNEGFHEWMEQYKYLGDYQLRYTFSYELKRYFKDKKDCWIVPIPLSKEKREKRGFNQVEGFLEAIGIKYQPILSKKNDTLPQAKKGRYERLKMKQPFSLNIDGGLIANQDIILVDDVYTTGRTLFYAAECLLPYHPKKIMTFSLAR</sequence>
<accession>S0KHC2</accession>
<feature type="domain" description="Phosphoribosyltransferase" evidence="2">
    <location>
        <begin position="170"/>
        <end position="223"/>
    </location>
</feature>
<evidence type="ECO:0000313" key="3">
    <source>
        <dbReference type="EMBL" id="EOW84280.1"/>
    </source>
</evidence>
<evidence type="ECO:0000256" key="1">
    <source>
        <dbReference type="ARBA" id="ARBA00008007"/>
    </source>
</evidence>
<evidence type="ECO:0000313" key="4">
    <source>
        <dbReference type="Proteomes" id="UP000014113"/>
    </source>
</evidence>
<dbReference type="RefSeq" id="WP_016182344.1">
    <property type="nucleotide sequence ID" value="NZ_JXKI01000033.1"/>
</dbReference>
<comment type="caution">
    <text evidence="3">The sequence shown here is derived from an EMBL/GenBank/DDBJ whole genome shotgun (WGS) entry which is preliminary data.</text>
</comment>
<dbReference type="PATRIC" id="fig|1121865.3.peg.168"/>
<dbReference type="SUPFAM" id="SSF53271">
    <property type="entry name" value="PRTase-like"/>
    <property type="match status" value="1"/>
</dbReference>
<dbReference type="eggNOG" id="COG1040">
    <property type="taxonomic scope" value="Bacteria"/>
</dbReference>
<dbReference type="AlphaFoldDB" id="S0KHC2"/>
<dbReference type="CDD" id="cd06223">
    <property type="entry name" value="PRTases_typeI"/>
    <property type="match status" value="1"/>
</dbReference>
<proteinExistence type="inferred from homology"/>
<dbReference type="InterPro" id="IPR029057">
    <property type="entry name" value="PRTase-like"/>
</dbReference>
<dbReference type="InterPro" id="IPR000836">
    <property type="entry name" value="PRTase_dom"/>
</dbReference>
<reference evidence="3 4" key="1">
    <citation type="submission" date="2013-03" db="EMBL/GenBank/DDBJ databases">
        <title>The Genome Sequence of Enterococcus columbae ATCC_51263 (PacBio/Illumina hybrid assembly).</title>
        <authorList>
            <consortium name="The Broad Institute Genomics Platform"/>
            <consortium name="The Broad Institute Genome Sequencing Center for Infectious Disease"/>
            <person name="Earl A."/>
            <person name="Russ C."/>
            <person name="Gilmore M."/>
            <person name="Surin D."/>
            <person name="Walker B."/>
            <person name="Young S."/>
            <person name="Zeng Q."/>
            <person name="Gargeya S."/>
            <person name="Fitzgerald M."/>
            <person name="Haas B."/>
            <person name="Abouelleil A."/>
            <person name="Allen A.W."/>
            <person name="Alvarado L."/>
            <person name="Arachchi H.M."/>
            <person name="Berlin A.M."/>
            <person name="Chapman S.B."/>
            <person name="Gainer-Dewar J."/>
            <person name="Goldberg J."/>
            <person name="Griggs A."/>
            <person name="Gujja S."/>
            <person name="Hansen M."/>
            <person name="Howarth C."/>
            <person name="Imamovic A."/>
            <person name="Ireland A."/>
            <person name="Larimer J."/>
            <person name="McCowan C."/>
            <person name="Murphy C."/>
            <person name="Pearson M."/>
            <person name="Poon T.W."/>
            <person name="Priest M."/>
            <person name="Roberts A."/>
            <person name="Saif S."/>
            <person name="Shea T."/>
            <person name="Sisk P."/>
            <person name="Sykes S."/>
            <person name="Wortman J."/>
            <person name="Nusbaum C."/>
            <person name="Birren B."/>
        </authorList>
    </citation>
    <scope>NUCLEOTIDE SEQUENCE [LARGE SCALE GENOMIC DNA]</scope>
    <source>
        <strain evidence="3 4">ATCC 51263</strain>
    </source>
</reference>
<protein>
    <recommendedName>
        <fullName evidence="2">Phosphoribosyltransferase domain-containing protein</fullName>
    </recommendedName>
</protein>
<dbReference type="STRING" id="1121865.OMW_00176"/>
<dbReference type="PANTHER" id="PTHR47505:SF1">
    <property type="entry name" value="DNA UTILIZATION PROTEIN YHGH"/>
    <property type="match status" value="1"/>
</dbReference>
<dbReference type="Proteomes" id="UP000014113">
    <property type="component" value="Unassembled WGS sequence"/>
</dbReference>
<dbReference type="InterPro" id="IPR051910">
    <property type="entry name" value="ComF/GntX_DNA_util-trans"/>
</dbReference>
<dbReference type="Pfam" id="PF00156">
    <property type="entry name" value="Pribosyltran"/>
    <property type="match status" value="1"/>
</dbReference>
<gene>
    <name evidence="3" type="ORF">I568_00774</name>
</gene>
<dbReference type="Gene3D" id="3.40.50.2020">
    <property type="match status" value="1"/>
</dbReference>
<dbReference type="EMBL" id="ASWJ01000004">
    <property type="protein sequence ID" value="EOW84280.1"/>
    <property type="molecule type" value="Genomic_DNA"/>
</dbReference>
<dbReference type="OrthoDB" id="9779910at2"/>
<dbReference type="PANTHER" id="PTHR47505">
    <property type="entry name" value="DNA UTILIZATION PROTEIN YHGH"/>
    <property type="match status" value="1"/>
</dbReference>
<comment type="similarity">
    <text evidence="1">Belongs to the ComF/GntX family.</text>
</comment>
<organism evidence="3 4">
    <name type="scientific">Enterococcus columbae DSM 7374 = ATCC 51263</name>
    <dbReference type="NCBI Taxonomy" id="1121865"/>
    <lineage>
        <taxon>Bacteria</taxon>
        <taxon>Bacillati</taxon>
        <taxon>Bacillota</taxon>
        <taxon>Bacilli</taxon>
        <taxon>Lactobacillales</taxon>
        <taxon>Enterococcaceae</taxon>
        <taxon>Enterococcus</taxon>
    </lineage>
</organism>